<name>A0A5M9JV17_MONFR</name>
<dbReference type="Pfam" id="PF07690">
    <property type="entry name" value="MFS_1"/>
    <property type="match status" value="1"/>
</dbReference>
<dbReference type="FunFam" id="1.20.1720.10:FF:000012">
    <property type="entry name" value="MFS toxin efflux pump (AflT)"/>
    <property type="match status" value="1"/>
</dbReference>
<keyword evidence="8" id="KW-1185">Reference proteome</keyword>
<dbReference type="AlphaFoldDB" id="A0A5M9JV17"/>
<keyword evidence="2 5" id="KW-0812">Transmembrane</keyword>
<sequence>MGGSTAGDSLEMRSAQAIPEITNEFNSLPDVGWYGSAYLLTCSAFQLLFGKLYTFWAVKTVLLSSVLLFEVGSIVCGAAPSSAAFIVGRAISGIGAAGVFSGTIVCIVYAVPLEKRPRLQGLFGAIFGIASVIGPLVGGAFTSKVTWRWCFYINVPIGGVAMIIIALCLKVPDQDTTKIALIKKFSQLDVIGNTFLMPGVVCLLLALQWGGQIYAWNSGRVVALLVITAVFLLAFVAVQILLPKTATIPPRIAKQRSIIAGFLATLFLGSSQYIYIYFLPIWFQAINGVSALDSGIRLLPLMLAMVASIFGGLVVQKTGYYTPPAIVGSSIMLSDTIWIWHGNVLSSTKSCCTNGSSTEDVSIGIALMFFATLLGAAVFVSVGQNVLDNQLVQRLSGFPGFEPDLITEGGATSFLSSLPASLQETGLIEYNEALRRVFQIGLVLSCITTLFLAMMEWKSVLKKVEAEKGSKSDFVPVE</sequence>
<evidence type="ECO:0000313" key="8">
    <source>
        <dbReference type="Proteomes" id="UP000322873"/>
    </source>
</evidence>
<feature type="transmembrane region" description="Helical" evidence="5">
    <location>
        <begin position="322"/>
        <end position="341"/>
    </location>
</feature>
<reference evidence="7 8" key="1">
    <citation type="submission" date="2019-06" db="EMBL/GenBank/DDBJ databases">
        <title>Genome Sequence of the Brown Rot Fungal Pathogen Monilinia fructicola.</title>
        <authorList>
            <person name="De Miccolis Angelini R.M."/>
            <person name="Landi L."/>
            <person name="Abate D."/>
            <person name="Pollastro S."/>
            <person name="Romanazzi G."/>
            <person name="Faretra F."/>
        </authorList>
    </citation>
    <scope>NUCLEOTIDE SEQUENCE [LARGE SCALE GENOMIC DNA]</scope>
    <source>
        <strain evidence="7 8">Mfrc123</strain>
    </source>
</reference>
<dbReference type="InterPro" id="IPR011701">
    <property type="entry name" value="MFS"/>
</dbReference>
<feature type="transmembrane region" description="Helical" evidence="5">
    <location>
        <begin position="437"/>
        <end position="455"/>
    </location>
</feature>
<feature type="transmembrane region" description="Helical" evidence="5">
    <location>
        <begin position="31"/>
        <end position="49"/>
    </location>
</feature>
<evidence type="ECO:0000313" key="7">
    <source>
        <dbReference type="EMBL" id="KAA8571959.1"/>
    </source>
</evidence>
<proteinExistence type="predicted"/>
<dbReference type="InterPro" id="IPR036259">
    <property type="entry name" value="MFS_trans_sf"/>
</dbReference>
<dbReference type="SUPFAM" id="SSF103473">
    <property type="entry name" value="MFS general substrate transporter"/>
    <property type="match status" value="1"/>
</dbReference>
<dbReference type="GO" id="GO:0022857">
    <property type="term" value="F:transmembrane transporter activity"/>
    <property type="evidence" value="ECO:0007669"/>
    <property type="project" value="InterPro"/>
</dbReference>
<accession>A0A5M9JV17</accession>
<dbReference type="GO" id="GO:0005886">
    <property type="term" value="C:plasma membrane"/>
    <property type="evidence" value="ECO:0007669"/>
    <property type="project" value="TreeGrafter"/>
</dbReference>
<dbReference type="VEuPathDB" id="FungiDB:MFRU_018g00260"/>
<feature type="transmembrane region" description="Helical" evidence="5">
    <location>
        <begin position="262"/>
        <end position="283"/>
    </location>
</feature>
<keyword evidence="3 5" id="KW-1133">Transmembrane helix</keyword>
<dbReference type="Gene3D" id="1.20.1720.10">
    <property type="entry name" value="Multidrug resistance protein D"/>
    <property type="match status" value="1"/>
</dbReference>
<dbReference type="PROSITE" id="PS50850">
    <property type="entry name" value="MFS"/>
    <property type="match status" value="1"/>
</dbReference>
<feature type="transmembrane region" description="Helical" evidence="5">
    <location>
        <begin position="361"/>
        <end position="382"/>
    </location>
</feature>
<feature type="transmembrane region" description="Helical" evidence="5">
    <location>
        <begin position="122"/>
        <end position="143"/>
    </location>
</feature>
<dbReference type="InterPro" id="IPR020846">
    <property type="entry name" value="MFS_dom"/>
</dbReference>
<evidence type="ECO:0000256" key="1">
    <source>
        <dbReference type="ARBA" id="ARBA00004141"/>
    </source>
</evidence>
<evidence type="ECO:0000256" key="2">
    <source>
        <dbReference type="ARBA" id="ARBA00022692"/>
    </source>
</evidence>
<feature type="transmembrane region" description="Helical" evidence="5">
    <location>
        <begin position="149"/>
        <end position="169"/>
    </location>
</feature>
<feature type="transmembrane region" description="Helical" evidence="5">
    <location>
        <begin position="61"/>
        <end position="80"/>
    </location>
</feature>
<feature type="transmembrane region" description="Helical" evidence="5">
    <location>
        <begin position="221"/>
        <end position="242"/>
    </location>
</feature>
<evidence type="ECO:0000256" key="5">
    <source>
        <dbReference type="SAM" id="Phobius"/>
    </source>
</evidence>
<feature type="domain" description="Major facilitator superfamily (MFS) profile" evidence="6">
    <location>
        <begin position="1"/>
        <end position="478"/>
    </location>
</feature>
<comment type="subcellular location">
    <subcellularLocation>
        <location evidence="1">Membrane</location>
        <topology evidence="1">Multi-pass membrane protein</topology>
    </subcellularLocation>
</comment>
<keyword evidence="4 5" id="KW-0472">Membrane</keyword>
<feature type="transmembrane region" description="Helical" evidence="5">
    <location>
        <begin position="295"/>
        <end position="315"/>
    </location>
</feature>
<organism evidence="7 8">
    <name type="scientific">Monilinia fructicola</name>
    <name type="common">Brown rot fungus</name>
    <name type="synonym">Ciboria fructicola</name>
    <dbReference type="NCBI Taxonomy" id="38448"/>
    <lineage>
        <taxon>Eukaryota</taxon>
        <taxon>Fungi</taxon>
        <taxon>Dikarya</taxon>
        <taxon>Ascomycota</taxon>
        <taxon>Pezizomycotina</taxon>
        <taxon>Leotiomycetes</taxon>
        <taxon>Helotiales</taxon>
        <taxon>Sclerotiniaceae</taxon>
        <taxon>Monilinia</taxon>
    </lineage>
</organism>
<evidence type="ECO:0000259" key="6">
    <source>
        <dbReference type="PROSITE" id="PS50850"/>
    </source>
</evidence>
<protein>
    <recommendedName>
        <fullName evidence="6">Major facilitator superfamily (MFS) profile domain-containing protein</fullName>
    </recommendedName>
</protein>
<dbReference type="Proteomes" id="UP000322873">
    <property type="component" value="Unassembled WGS sequence"/>
</dbReference>
<comment type="caution">
    <text evidence="7">The sequence shown here is derived from an EMBL/GenBank/DDBJ whole genome shotgun (WGS) entry which is preliminary data.</text>
</comment>
<feature type="transmembrane region" description="Helical" evidence="5">
    <location>
        <begin position="86"/>
        <end position="110"/>
    </location>
</feature>
<gene>
    <name evidence="7" type="ORF">EYC84_001901</name>
</gene>
<dbReference type="PANTHER" id="PTHR23501:SF153">
    <property type="entry name" value="AFLATOXIN EFFLUX PUMP, PUTATIVE-RELATED"/>
    <property type="match status" value="1"/>
</dbReference>
<evidence type="ECO:0000256" key="4">
    <source>
        <dbReference type="ARBA" id="ARBA00023136"/>
    </source>
</evidence>
<dbReference type="PANTHER" id="PTHR23501">
    <property type="entry name" value="MAJOR FACILITATOR SUPERFAMILY"/>
    <property type="match status" value="1"/>
</dbReference>
<evidence type="ECO:0000256" key="3">
    <source>
        <dbReference type="ARBA" id="ARBA00022989"/>
    </source>
</evidence>
<feature type="transmembrane region" description="Helical" evidence="5">
    <location>
        <begin position="190"/>
        <end position="209"/>
    </location>
</feature>
<dbReference type="EMBL" id="VICG01000005">
    <property type="protein sequence ID" value="KAA8571959.1"/>
    <property type="molecule type" value="Genomic_DNA"/>
</dbReference>